<comment type="pathway">
    <text evidence="3 9">Cofactor biosynthesis; tetrahydrofolate biosynthesis; 7,8-dihydrofolate from 2-amino-4-hydroxy-6-hydroxymethyl-7,8-dihydropteridine diphosphate and 4-aminobenzoate: step 1/2.</text>
</comment>
<dbReference type="InterPro" id="IPR045031">
    <property type="entry name" value="DHP_synth-like"/>
</dbReference>
<dbReference type="InterPro" id="IPR006390">
    <property type="entry name" value="DHP_synth_dom"/>
</dbReference>
<evidence type="ECO:0000256" key="6">
    <source>
        <dbReference type="ARBA" id="ARBA00022723"/>
    </source>
</evidence>
<evidence type="ECO:0000259" key="10">
    <source>
        <dbReference type="PROSITE" id="PS50972"/>
    </source>
</evidence>
<reference evidence="11 12" key="1">
    <citation type="submission" date="2023-04" db="EMBL/GenBank/DDBJ databases">
        <title>Taxonomic identification of the Arctic strain Aequorivita sp. nov. and transcriptomic analysis in response to temperature stress.</title>
        <authorList>
            <person name="Liu W."/>
            <person name="Cong B."/>
            <person name="Lin J."/>
        </authorList>
    </citation>
    <scope>NUCLEOTIDE SEQUENCE [LARGE SCALE GENOMIC DNA]</scope>
    <source>
        <strain evidence="11 12">Ant34-E75</strain>
    </source>
</reference>
<gene>
    <name evidence="11" type="primary">folP</name>
    <name evidence="11" type="ORF">QCQ61_08070</name>
</gene>
<dbReference type="PROSITE" id="PS50972">
    <property type="entry name" value="PTERIN_BINDING"/>
    <property type="match status" value="1"/>
</dbReference>
<dbReference type="InterPro" id="IPR000489">
    <property type="entry name" value="Pterin-binding_dom"/>
</dbReference>
<organism evidence="11 12">
    <name type="scientific">Aequorivita marisscotiae</name>
    <dbReference type="NCBI Taxonomy" id="3040348"/>
    <lineage>
        <taxon>Bacteria</taxon>
        <taxon>Pseudomonadati</taxon>
        <taxon>Bacteroidota</taxon>
        <taxon>Flavobacteriia</taxon>
        <taxon>Flavobacteriales</taxon>
        <taxon>Flavobacteriaceae</taxon>
        <taxon>Aequorivita</taxon>
    </lineage>
</organism>
<comment type="cofactor">
    <cofactor evidence="2 9">
        <name>Mg(2+)</name>
        <dbReference type="ChEBI" id="CHEBI:18420"/>
    </cofactor>
</comment>
<evidence type="ECO:0000256" key="4">
    <source>
        <dbReference type="ARBA" id="ARBA00012458"/>
    </source>
</evidence>
<comment type="similarity">
    <text evidence="9">Belongs to the DHPS family.</text>
</comment>
<dbReference type="PROSITE" id="PS00792">
    <property type="entry name" value="DHPS_1"/>
    <property type="match status" value="1"/>
</dbReference>
<evidence type="ECO:0000256" key="3">
    <source>
        <dbReference type="ARBA" id="ARBA00004763"/>
    </source>
</evidence>
<comment type="function">
    <text evidence="9">Catalyzes the condensation of para-aminobenzoate (pABA) with 6-hydroxymethyl-7,8-dihydropterin diphosphate (DHPt-PP) to form 7,8-dihydropteroate (H2Pte), the immediate precursor of folate derivatives.</text>
</comment>
<evidence type="ECO:0000256" key="8">
    <source>
        <dbReference type="ARBA" id="ARBA00022909"/>
    </source>
</evidence>
<evidence type="ECO:0000256" key="7">
    <source>
        <dbReference type="ARBA" id="ARBA00022842"/>
    </source>
</evidence>
<dbReference type="CDD" id="cd00739">
    <property type="entry name" value="DHPS"/>
    <property type="match status" value="1"/>
</dbReference>
<comment type="catalytic activity">
    <reaction evidence="1">
        <text>(7,8-dihydropterin-6-yl)methyl diphosphate + 4-aminobenzoate = 7,8-dihydropteroate + diphosphate</text>
        <dbReference type="Rhea" id="RHEA:19949"/>
        <dbReference type="ChEBI" id="CHEBI:17836"/>
        <dbReference type="ChEBI" id="CHEBI:17839"/>
        <dbReference type="ChEBI" id="CHEBI:33019"/>
        <dbReference type="ChEBI" id="CHEBI:72950"/>
        <dbReference type="EC" id="2.5.1.15"/>
    </reaction>
</comment>
<evidence type="ECO:0000256" key="2">
    <source>
        <dbReference type="ARBA" id="ARBA00001946"/>
    </source>
</evidence>
<keyword evidence="6 9" id="KW-0479">Metal-binding</keyword>
<protein>
    <recommendedName>
        <fullName evidence="4 9">Dihydropteroate synthase</fullName>
        <shortName evidence="9">DHPS</shortName>
        <ecNumber evidence="4 9">2.5.1.15</ecNumber>
    </recommendedName>
    <alternativeName>
        <fullName evidence="9">Dihydropteroate pyrophosphorylase</fullName>
    </alternativeName>
</protein>
<dbReference type="SUPFAM" id="SSF51717">
    <property type="entry name" value="Dihydropteroate synthetase-like"/>
    <property type="match status" value="1"/>
</dbReference>
<dbReference type="GO" id="GO:0004156">
    <property type="term" value="F:dihydropteroate synthase activity"/>
    <property type="evidence" value="ECO:0007669"/>
    <property type="project" value="UniProtKB-EC"/>
</dbReference>
<feature type="domain" description="Pterin-binding" evidence="10">
    <location>
        <begin position="16"/>
        <end position="268"/>
    </location>
</feature>
<accession>A0ABY8KSY0</accession>
<dbReference type="EC" id="2.5.1.15" evidence="4 9"/>
<dbReference type="EMBL" id="CP122379">
    <property type="protein sequence ID" value="WGF91175.1"/>
    <property type="molecule type" value="Genomic_DNA"/>
</dbReference>
<evidence type="ECO:0000313" key="12">
    <source>
        <dbReference type="Proteomes" id="UP001238523"/>
    </source>
</evidence>
<keyword evidence="12" id="KW-1185">Reference proteome</keyword>
<dbReference type="PANTHER" id="PTHR20941:SF1">
    <property type="entry name" value="FOLIC ACID SYNTHESIS PROTEIN FOL1"/>
    <property type="match status" value="1"/>
</dbReference>
<keyword evidence="8 9" id="KW-0289">Folate biosynthesis</keyword>
<dbReference type="Pfam" id="PF00809">
    <property type="entry name" value="Pterin_bind"/>
    <property type="match status" value="1"/>
</dbReference>
<sequence>MHTINCHGTLIDFSVPKVMGIINVTPDSFYDGGKSFTEDEILKQAEQMQAEDATFLDIGGYSTRPGADEISESDEIKRVVKAIKIILKNLPNALLSVDTFRSAVAIKAVEAGAAIVNDVSGGTLDAKMYKTVAKLKVPYILMHMRGTPKTMAQRTDYNNVTLEVLKHLSEKIARARAEGIHDIIADPGFGFAKTRQQSFQVLNNLELFQNLGIPVLAGISRKSMIYKTLETNVENALNGTTVLNTVALLKGASILRVHDVKEAVECVKLFQNLKS</sequence>
<dbReference type="PANTHER" id="PTHR20941">
    <property type="entry name" value="FOLATE SYNTHESIS PROTEINS"/>
    <property type="match status" value="1"/>
</dbReference>
<evidence type="ECO:0000256" key="9">
    <source>
        <dbReference type="RuleBase" id="RU361205"/>
    </source>
</evidence>
<dbReference type="NCBIfam" id="TIGR01496">
    <property type="entry name" value="DHPS"/>
    <property type="match status" value="1"/>
</dbReference>
<dbReference type="RefSeq" id="WP_279447123.1">
    <property type="nucleotide sequence ID" value="NZ_CP122379.1"/>
</dbReference>
<evidence type="ECO:0000313" key="11">
    <source>
        <dbReference type="EMBL" id="WGF91175.1"/>
    </source>
</evidence>
<proteinExistence type="inferred from homology"/>
<evidence type="ECO:0000256" key="1">
    <source>
        <dbReference type="ARBA" id="ARBA00000012"/>
    </source>
</evidence>
<keyword evidence="5 9" id="KW-0808">Transferase</keyword>
<evidence type="ECO:0000256" key="5">
    <source>
        <dbReference type="ARBA" id="ARBA00022679"/>
    </source>
</evidence>
<dbReference type="InterPro" id="IPR011005">
    <property type="entry name" value="Dihydropteroate_synth-like_sf"/>
</dbReference>
<dbReference type="Proteomes" id="UP001238523">
    <property type="component" value="Chromosome"/>
</dbReference>
<name>A0ABY8KSY0_9FLAO</name>
<keyword evidence="7 9" id="KW-0460">Magnesium</keyword>
<dbReference type="Gene3D" id="3.20.20.20">
    <property type="entry name" value="Dihydropteroate synthase-like"/>
    <property type="match status" value="1"/>
</dbReference>